<keyword evidence="3" id="KW-1185">Reference proteome</keyword>
<evidence type="ECO:0000259" key="1">
    <source>
        <dbReference type="Pfam" id="PF05118"/>
    </source>
</evidence>
<sequence>MSICHFSLLGYAENYPQIQQELPLLQAQPWTEHVNRRDYQGEWDVLPLRCAAEHQYAHGILQSFTRTDAEDWLDLPVLELAPALKHFLASWPCPVKAARLMRLQPQAVIKPHRDHGLCLEQGEARLHLCLQSNPLLHFYVAGQRVPMQEGQIWYINADQTHSVENLGANSRINLVLDCVVTPWLKEQVYASATQ</sequence>
<dbReference type="EMBL" id="RRCF01000009">
    <property type="protein sequence ID" value="RRJ18407.1"/>
    <property type="molecule type" value="Genomic_DNA"/>
</dbReference>
<dbReference type="OrthoDB" id="1441538at2"/>
<dbReference type="InterPro" id="IPR027443">
    <property type="entry name" value="IPNS-like_sf"/>
</dbReference>
<dbReference type="SUPFAM" id="SSF51197">
    <property type="entry name" value="Clavaminate synthase-like"/>
    <property type="match status" value="1"/>
</dbReference>
<reference evidence="2 3" key="1">
    <citation type="submission" date="2018-11" db="EMBL/GenBank/DDBJ databases">
        <title>Draft genome analysis of Rheinheimera mesophila isolated from an industrial waste site.</title>
        <authorList>
            <person name="Yu Q."/>
            <person name="Qi Y."/>
            <person name="Zhang H."/>
            <person name="Lu Y."/>
            <person name="Pu J."/>
        </authorList>
    </citation>
    <scope>NUCLEOTIDE SEQUENCE [LARGE SCALE GENOMIC DNA]</scope>
    <source>
        <strain evidence="2 3">IITR13</strain>
    </source>
</reference>
<dbReference type="Gene3D" id="2.60.120.330">
    <property type="entry name" value="B-lactam Antibiotic, Isopenicillin N Synthase, Chain"/>
    <property type="match status" value="1"/>
</dbReference>
<accession>A0A3P3QB06</accession>
<evidence type="ECO:0000313" key="3">
    <source>
        <dbReference type="Proteomes" id="UP000276260"/>
    </source>
</evidence>
<evidence type="ECO:0000313" key="2">
    <source>
        <dbReference type="EMBL" id="RRJ18407.1"/>
    </source>
</evidence>
<name>A0A3P3QB06_9GAMM</name>
<comment type="caution">
    <text evidence="2">The sequence shown here is derived from an EMBL/GenBank/DDBJ whole genome shotgun (WGS) entry which is preliminary data.</text>
</comment>
<dbReference type="AlphaFoldDB" id="A0A3P3QB06"/>
<feature type="domain" description="Aspartyl/asparaginy/proline hydroxylase" evidence="1">
    <location>
        <begin position="13"/>
        <end position="179"/>
    </location>
</feature>
<dbReference type="InterPro" id="IPR007803">
    <property type="entry name" value="Asp/Arg/Pro-Hydrxlase"/>
</dbReference>
<gene>
    <name evidence="2" type="ORF">EIK76_17305</name>
</gene>
<proteinExistence type="predicted"/>
<dbReference type="Pfam" id="PF05118">
    <property type="entry name" value="Asp_Arg_Hydrox"/>
    <property type="match status" value="1"/>
</dbReference>
<organism evidence="2 3">
    <name type="scientific">Rheinheimera mesophila</name>
    <dbReference type="NCBI Taxonomy" id="1547515"/>
    <lineage>
        <taxon>Bacteria</taxon>
        <taxon>Pseudomonadati</taxon>
        <taxon>Pseudomonadota</taxon>
        <taxon>Gammaproteobacteria</taxon>
        <taxon>Chromatiales</taxon>
        <taxon>Chromatiaceae</taxon>
        <taxon>Rheinheimera</taxon>
    </lineage>
</organism>
<dbReference type="RefSeq" id="WP_125061000.1">
    <property type="nucleotide sequence ID" value="NZ_RRCF01000009.1"/>
</dbReference>
<protein>
    <submittedName>
        <fullName evidence="2">Aspartyl/asparaginyl beta-hydroxylase domain-containing protein</fullName>
    </submittedName>
</protein>
<dbReference type="Proteomes" id="UP000276260">
    <property type="component" value="Unassembled WGS sequence"/>
</dbReference>